<reference evidence="2 3" key="1">
    <citation type="submission" date="2020-05" db="EMBL/GenBank/DDBJ databases">
        <title>Vigna angularis (adzuki bean) Var. LongXiaoDou No. 4 denovo assembly.</title>
        <authorList>
            <person name="Xiang H."/>
        </authorList>
    </citation>
    <scope>NUCLEOTIDE SEQUENCE [LARGE SCALE GENOMIC DNA]</scope>
    <source>
        <tissue evidence="2">Leaf</tissue>
    </source>
</reference>
<dbReference type="EMBL" id="JABFOF010000008">
    <property type="protein sequence ID" value="KAG2384259.1"/>
    <property type="molecule type" value="Genomic_DNA"/>
</dbReference>
<evidence type="ECO:0000313" key="3">
    <source>
        <dbReference type="Proteomes" id="UP000743370"/>
    </source>
</evidence>
<dbReference type="AlphaFoldDB" id="A0A8T0JU95"/>
<accession>A0A8T0JU95</accession>
<evidence type="ECO:0000313" key="2">
    <source>
        <dbReference type="EMBL" id="KAG2384259.1"/>
    </source>
</evidence>
<protein>
    <submittedName>
        <fullName evidence="2">Uncharacterized protein</fullName>
    </submittedName>
</protein>
<dbReference type="Proteomes" id="UP000743370">
    <property type="component" value="Unassembled WGS sequence"/>
</dbReference>
<name>A0A8T0JU95_PHAAN</name>
<comment type="caution">
    <text evidence="2">The sequence shown here is derived from an EMBL/GenBank/DDBJ whole genome shotgun (WGS) entry which is preliminary data.</text>
</comment>
<evidence type="ECO:0000256" key="1">
    <source>
        <dbReference type="SAM" id="MobiDB-lite"/>
    </source>
</evidence>
<proteinExistence type="predicted"/>
<gene>
    <name evidence="2" type="ORF">HKW66_Vig0149780</name>
</gene>
<organism evidence="2 3">
    <name type="scientific">Phaseolus angularis</name>
    <name type="common">Azuki bean</name>
    <name type="synonym">Vigna angularis</name>
    <dbReference type="NCBI Taxonomy" id="3914"/>
    <lineage>
        <taxon>Eukaryota</taxon>
        <taxon>Viridiplantae</taxon>
        <taxon>Streptophyta</taxon>
        <taxon>Embryophyta</taxon>
        <taxon>Tracheophyta</taxon>
        <taxon>Spermatophyta</taxon>
        <taxon>Magnoliopsida</taxon>
        <taxon>eudicotyledons</taxon>
        <taxon>Gunneridae</taxon>
        <taxon>Pentapetalae</taxon>
        <taxon>rosids</taxon>
        <taxon>fabids</taxon>
        <taxon>Fabales</taxon>
        <taxon>Fabaceae</taxon>
        <taxon>Papilionoideae</taxon>
        <taxon>50 kb inversion clade</taxon>
        <taxon>NPAAA clade</taxon>
        <taxon>indigoferoid/millettioid clade</taxon>
        <taxon>Phaseoleae</taxon>
        <taxon>Vigna</taxon>
    </lineage>
</organism>
<feature type="region of interest" description="Disordered" evidence="1">
    <location>
        <begin position="1"/>
        <end position="42"/>
    </location>
</feature>
<sequence length="123" mass="13664">MKAGRNDSRSTANLAIPSGASSWKRDGEAAASQWRGERRGTSGRMREVLEALAWRDESGFEIGDDDTVMEESEASDLGFGYSQNYDAAMTESHHALNCFHLAIEGFNAKYFRLTGEDFTALFR</sequence>